<evidence type="ECO:0000313" key="4">
    <source>
        <dbReference type="Proteomes" id="UP000520814"/>
    </source>
</evidence>
<proteinExistence type="predicted"/>
<feature type="domain" description="CAAX prenyl protease 2/Lysostaphin resistance protein A-like" evidence="2">
    <location>
        <begin position="95"/>
        <end position="180"/>
    </location>
</feature>
<feature type="transmembrane region" description="Helical" evidence="1">
    <location>
        <begin position="138"/>
        <end position="162"/>
    </location>
</feature>
<keyword evidence="1" id="KW-0812">Transmembrane</keyword>
<name>A0A7W9ST77_ARMRO</name>
<organism evidence="3 4">
    <name type="scientific">Armatimonas rosea</name>
    <dbReference type="NCBI Taxonomy" id="685828"/>
    <lineage>
        <taxon>Bacteria</taxon>
        <taxon>Bacillati</taxon>
        <taxon>Armatimonadota</taxon>
        <taxon>Armatimonadia</taxon>
        <taxon>Armatimonadales</taxon>
        <taxon>Armatimonadaceae</taxon>
        <taxon>Armatimonas</taxon>
    </lineage>
</organism>
<feature type="transmembrane region" description="Helical" evidence="1">
    <location>
        <begin position="174"/>
        <end position="194"/>
    </location>
</feature>
<keyword evidence="1" id="KW-1133">Transmembrane helix</keyword>
<sequence>MALLPWPAVAAGLFVFHSAFLAFLFYASVCLYGTKRLGGFSCSLKPKWPLRVHLGVALASNLVLVGLYQLLGKWLLPAALLTERLAGVGITPASFGWLFPYFLIGNPLVEELFWRSALRPHGPLYTALLFGAWHSLPIFLIAPLWVAPLAVLGVMAIGFALGEVVEKTKTLGDAILLHALAADLPLLVIVWLAFR</sequence>
<dbReference type="Pfam" id="PF02517">
    <property type="entry name" value="Rce1-like"/>
    <property type="match status" value="1"/>
</dbReference>
<dbReference type="Proteomes" id="UP000520814">
    <property type="component" value="Unassembled WGS sequence"/>
</dbReference>
<reference evidence="3 4" key="1">
    <citation type="submission" date="2020-08" db="EMBL/GenBank/DDBJ databases">
        <title>Genomic Encyclopedia of Type Strains, Phase IV (KMG-IV): sequencing the most valuable type-strain genomes for metagenomic binning, comparative biology and taxonomic classification.</title>
        <authorList>
            <person name="Goeker M."/>
        </authorList>
    </citation>
    <scope>NUCLEOTIDE SEQUENCE [LARGE SCALE GENOMIC DNA]</scope>
    <source>
        <strain evidence="3 4">DSM 23562</strain>
    </source>
</reference>
<dbReference type="RefSeq" id="WP_184199441.1">
    <property type="nucleotide sequence ID" value="NZ_JACHGW010000003.1"/>
</dbReference>
<gene>
    <name evidence="3" type="ORF">HNQ39_003584</name>
</gene>
<dbReference type="GO" id="GO:0004175">
    <property type="term" value="F:endopeptidase activity"/>
    <property type="evidence" value="ECO:0007669"/>
    <property type="project" value="UniProtKB-ARBA"/>
</dbReference>
<keyword evidence="3" id="KW-0378">Hydrolase</keyword>
<keyword evidence="3" id="KW-0645">Protease</keyword>
<evidence type="ECO:0000256" key="1">
    <source>
        <dbReference type="SAM" id="Phobius"/>
    </source>
</evidence>
<comment type="caution">
    <text evidence="3">The sequence shown here is derived from an EMBL/GenBank/DDBJ whole genome shotgun (WGS) entry which is preliminary data.</text>
</comment>
<accession>A0A7W9ST77</accession>
<dbReference type="AlphaFoldDB" id="A0A7W9ST77"/>
<keyword evidence="1" id="KW-0472">Membrane</keyword>
<keyword evidence="4" id="KW-1185">Reference proteome</keyword>
<protein>
    <submittedName>
        <fullName evidence="3">Membrane protease YdiL (CAAX protease family)</fullName>
    </submittedName>
</protein>
<feature type="transmembrane region" description="Helical" evidence="1">
    <location>
        <begin position="6"/>
        <end position="32"/>
    </location>
</feature>
<dbReference type="GO" id="GO:0080120">
    <property type="term" value="P:CAAX-box protein maturation"/>
    <property type="evidence" value="ECO:0007669"/>
    <property type="project" value="UniProtKB-ARBA"/>
</dbReference>
<feature type="transmembrane region" description="Helical" evidence="1">
    <location>
        <begin position="52"/>
        <end position="71"/>
    </location>
</feature>
<evidence type="ECO:0000313" key="3">
    <source>
        <dbReference type="EMBL" id="MBB6051774.1"/>
    </source>
</evidence>
<dbReference type="EMBL" id="JACHGW010000003">
    <property type="protein sequence ID" value="MBB6051774.1"/>
    <property type="molecule type" value="Genomic_DNA"/>
</dbReference>
<dbReference type="InterPro" id="IPR003675">
    <property type="entry name" value="Rce1/LyrA-like_dom"/>
</dbReference>
<dbReference type="GO" id="GO:0006508">
    <property type="term" value="P:proteolysis"/>
    <property type="evidence" value="ECO:0007669"/>
    <property type="project" value="UniProtKB-KW"/>
</dbReference>
<evidence type="ECO:0000259" key="2">
    <source>
        <dbReference type="Pfam" id="PF02517"/>
    </source>
</evidence>